<name>A0A0N0MB15_9HYPH</name>
<feature type="domain" description="Bacterial mobilisation" evidence="1">
    <location>
        <begin position="110"/>
        <end position="156"/>
    </location>
</feature>
<evidence type="ECO:0000313" key="2">
    <source>
        <dbReference type="EMBL" id="KPH80358.1"/>
    </source>
</evidence>
<evidence type="ECO:0000313" key="3">
    <source>
        <dbReference type="Proteomes" id="UP000037822"/>
    </source>
</evidence>
<dbReference type="Proteomes" id="UP000037822">
    <property type="component" value="Unassembled WGS sequence"/>
</dbReference>
<dbReference type="EMBL" id="LGSZ01000042">
    <property type="protein sequence ID" value="KPH80358.1"/>
    <property type="molecule type" value="Genomic_DNA"/>
</dbReference>
<dbReference type="InterPro" id="IPR008687">
    <property type="entry name" value="MobC"/>
</dbReference>
<dbReference type="PATRIC" id="fig|1526658.3.peg.2647"/>
<organism evidence="2 3">
    <name type="scientific">Bosea vaviloviae</name>
    <dbReference type="NCBI Taxonomy" id="1526658"/>
    <lineage>
        <taxon>Bacteria</taxon>
        <taxon>Pseudomonadati</taxon>
        <taxon>Pseudomonadota</taxon>
        <taxon>Alphaproteobacteria</taxon>
        <taxon>Hyphomicrobiales</taxon>
        <taxon>Boseaceae</taxon>
        <taxon>Bosea</taxon>
    </lineage>
</organism>
<proteinExistence type="predicted"/>
<dbReference type="RefSeq" id="WP_054209612.1">
    <property type="nucleotide sequence ID" value="NZ_LGSZ01000042.1"/>
</dbReference>
<evidence type="ECO:0000259" key="1">
    <source>
        <dbReference type="Pfam" id="PF05713"/>
    </source>
</evidence>
<accession>A0A0N0MB15</accession>
<dbReference type="Pfam" id="PF05713">
    <property type="entry name" value="MobC"/>
    <property type="match status" value="1"/>
</dbReference>
<comment type="caution">
    <text evidence="2">The sequence shown here is derived from an EMBL/GenBank/DDBJ whole genome shotgun (WGS) entry which is preliminary data.</text>
</comment>
<dbReference type="OrthoDB" id="7838543at2"/>
<gene>
    <name evidence="2" type="ORF">AE618_13600</name>
</gene>
<sequence>MPTLTLRVSDDLALQFAALAATEGGKSALIRRLLEGAVGGPDSKRAPVAIGAPQKVTVRFRESELRQLGEMAAARGMTRTQWITSLVRSRLGAPAQQSDGEREALRTIARELNRIGGNINQIARAANGGDSSSAAGSKSGLADARTALEALQGELKDVLDRTSTYWEGR</sequence>
<protein>
    <submittedName>
        <fullName evidence="2">Mobilization protein</fullName>
    </submittedName>
</protein>
<keyword evidence="3" id="KW-1185">Reference proteome</keyword>
<reference evidence="2 3" key="1">
    <citation type="submission" date="2015-07" db="EMBL/GenBank/DDBJ databases">
        <title>Whole genome sequencing of Bosea vaviloviae isolated from cave pool.</title>
        <authorList>
            <person name="Tan N.E.H."/>
            <person name="Lee Y.P."/>
            <person name="Gan H.M."/>
            <person name="Barton H."/>
            <person name="Savka M.A."/>
        </authorList>
    </citation>
    <scope>NUCLEOTIDE SEQUENCE [LARGE SCALE GENOMIC DNA]</scope>
    <source>
        <strain evidence="2 3">SD260</strain>
    </source>
</reference>
<dbReference type="AlphaFoldDB" id="A0A0N0MB15"/>